<accession>A0A2K8Z8F7</accession>
<name>A0A2K8Z8F7_9BACT</name>
<sequence length="92" mass="10960">MIQSFKHKGLRLFFEQDDASKLQPHHVEKIRRILYRLDEAKTIDDMNVVGWALHQLSGTLKGFWSVKVNGNYRIIFRFEEGDAYDVDYVDYH</sequence>
<organism evidence="1 2">
    <name type="scientific">Spirosoma pollinicola</name>
    <dbReference type="NCBI Taxonomy" id="2057025"/>
    <lineage>
        <taxon>Bacteria</taxon>
        <taxon>Pseudomonadati</taxon>
        <taxon>Bacteroidota</taxon>
        <taxon>Cytophagia</taxon>
        <taxon>Cytophagales</taxon>
        <taxon>Cytophagaceae</taxon>
        <taxon>Spirosoma</taxon>
    </lineage>
</organism>
<evidence type="ECO:0000313" key="2">
    <source>
        <dbReference type="Proteomes" id="UP000232883"/>
    </source>
</evidence>
<dbReference type="InterPro" id="IPR035093">
    <property type="entry name" value="RelE/ParE_toxin_dom_sf"/>
</dbReference>
<reference evidence="1 2" key="1">
    <citation type="submission" date="2017-11" db="EMBL/GenBank/DDBJ databases">
        <title>Taxonomic description and genome sequences of Spirosoma HA7 sp. nov., isolated from pollen microhabitat of Corylus avellana.</title>
        <authorList>
            <person name="Ambika Manirajan B."/>
            <person name="Suarez C."/>
            <person name="Ratering S."/>
            <person name="Geissler-Plaum R."/>
            <person name="Cardinale M."/>
            <person name="Sylvia S."/>
        </authorList>
    </citation>
    <scope>NUCLEOTIDE SEQUENCE [LARGE SCALE GENOMIC DNA]</scope>
    <source>
        <strain evidence="1 2">HA7</strain>
    </source>
</reference>
<keyword evidence="2" id="KW-1185">Reference proteome</keyword>
<dbReference type="RefSeq" id="WP_100992684.1">
    <property type="nucleotide sequence ID" value="NZ_CP025096.1"/>
</dbReference>
<dbReference type="OrthoDB" id="9801102at2"/>
<dbReference type="PANTHER" id="PTHR40266:SF2">
    <property type="entry name" value="TOXIN HIGB-1"/>
    <property type="match status" value="1"/>
</dbReference>
<dbReference type="EMBL" id="CP025096">
    <property type="protein sequence ID" value="AUD06134.1"/>
    <property type="molecule type" value="Genomic_DNA"/>
</dbReference>
<dbReference type="InterPro" id="IPR007711">
    <property type="entry name" value="HigB-1"/>
</dbReference>
<dbReference type="Gene3D" id="3.30.2310.20">
    <property type="entry name" value="RelE-like"/>
    <property type="match status" value="1"/>
</dbReference>
<dbReference type="SUPFAM" id="SSF143011">
    <property type="entry name" value="RelE-like"/>
    <property type="match status" value="1"/>
</dbReference>
<dbReference type="AlphaFoldDB" id="A0A2K8Z8F7"/>
<dbReference type="PANTHER" id="PTHR40266">
    <property type="entry name" value="TOXIN HIGB-1"/>
    <property type="match status" value="1"/>
</dbReference>
<dbReference type="KEGG" id="spir:CWM47_32385"/>
<dbReference type="Proteomes" id="UP000232883">
    <property type="component" value="Chromosome"/>
</dbReference>
<protein>
    <submittedName>
        <fullName evidence="1">Peptidase</fullName>
    </submittedName>
</protein>
<evidence type="ECO:0000313" key="1">
    <source>
        <dbReference type="EMBL" id="AUD06134.1"/>
    </source>
</evidence>
<proteinExistence type="predicted"/>
<dbReference type="Pfam" id="PF05015">
    <property type="entry name" value="HigB-like_toxin"/>
    <property type="match status" value="1"/>
</dbReference>
<gene>
    <name evidence="1" type="ORF">CWM47_32385</name>
</gene>